<sequence length="666" mass="75524">MNMKYVSLESQMDVRVSEAVQLALSQRVTAGSHPDVVISPASQRRSSCASTAAPDVQAEHQPQIEPTAVDDQRYPVDDKYISIHVAYGSALPLNPSTTIHGRPIPPGYTSIIVEQIVGNNEDLELDFVGGDGEKTLGDTLHGVVLWRKADIKLTASTTAPVQTDRPSPQPPSPPSPQPPPSPPSPPVQRATSTPTPPAPKKGKKKTASHPAAGPSKKKQKLVERKLTYEKTAEELEEETARYIKKQLKPKVPPPSEKVPLELGKKLLANLDNPTKPKSLPSDYDHTLTKAHKVRNLKKKCGKTIPQLGTQQKELEPLRVLGLPLLHPADVQLQADLETAIFLSETRLTLEEATGQVEAEIPVAPVLTPFQHGKPFVTEEEEKSLGTQMFNLHRWYLRMSNDEGKMFGVKYRDHDFFRGEDDFWVYIKNLYHIYHRQALDVSIITIWVLQETQRSRKHGWHHQISFMSPLLVNQKVLNENYKETCQNMYDSLTRQNYKSYIFIPYNIGRLMHILLILSVETGNLIVFDSMRNPKSAIQHILDPLNRVWKKFVKNNKGRGQWRHELNVNMDYPQQQGTDWCGYYVCNYLHIMTPCGKATDEETRVRPNRSLVYFHNCTNAHDVNPFFLNDRCLKWGMNLAGFILNEILDPRGEFYHDGHIHRGLPSTS</sequence>
<dbReference type="AlphaFoldDB" id="A0A8T0UHU5"/>
<keyword evidence="3" id="KW-0378">Hydrolase</keyword>
<dbReference type="PANTHER" id="PTHR33018">
    <property type="entry name" value="OS10G0338966 PROTEIN-RELATED"/>
    <property type="match status" value="1"/>
</dbReference>
<feature type="domain" description="Ubiquitin-like protease family profile" evidence="5">
    <location>
        <begin position="481"/>
        <end position="590"/>
    </location>
</feature>
<organism evidence="7 8">
    <name type="scientific">Panicum virgatum</name>
    <name type="common">Blackwell switchgrass</name>
    <dbReference type="NCBI Taxonomy" id="38727"/>
    <lineage>
        <taxon>Eukaryota</taxon>
        <taxon>Viridiplantae</taxon>
        <taxon>Streptophyta</taxon>
        <taxon>Embryophyta</taxon>
        <taxon>Tracheophyta</taxon>
        <taxon>Spermatophyta</taxon>
        <taxon>Magnoliopsida</taxon>
        <taxon>Liliopsida</taxon>
        <taxon>Poales</taxon>
        <taxon>Poaceae</taxon>
        <taxon>PACMAD clade</taxon>
        <taxon>Panicoideae</taxon>
        <taxon>Panicodae</taxon>
        <taxon>Paniceae</taxon>
        <taxon>Panicinae</taxon>
        <taxon>Panicum</taxon>
        <taxon>Panicum sect. Hiantes</taxon>
    </lineage>
</organism>
<feature type="region of interest" description="Disordered" evidence="4">
    <location>
        <begin position="156"/>
        <end position="224"/>
    </location>
</feature>
<dbReference type="InterPro" id="IPR058352">
    <property type="entry name" value="DUF8039"/>
</dbReference>
<evidence type="ECO:0000256" key="2">
    <source>
        <dbReference type="ARBA" id="ARBA00022670"/>
    </source>
</evidence>
<dbReference type="InterPro" id="IPR003653">
    <property type="entry name" value="Peptidase_C48_C"/>
</dbReference>
<evidence type="ECO:0000256" key="3">
    <source>
        <dbReference type="ARBA" id="ARBA00022801"/>
    </source>
</evidence>
<evidence type="ECO:0000256" key="1">
    <source>
        <dbReference type="ARBA" id="ARBA00005234"/>
    </source>
</evidence>
<comment type="caution">
    <text evidence="7">The sequence shown here is derived from an EMBL/GenBank/DDBJ whole genome shotgun (WGS) entry which is preliminary data.</text>
</comment>
<feature type="region of interest" description="Disordered" evidence="4">
    <location>
        <begin position="41"/>
        <end position="60"/>
    </location>
</feature>
<dbReference type="SUPFAM" id="SSF54001">
    <property type="entry name" value="Cysteine proteinases"/>
    <property type="match status" value="1"/>
</dbReference>
<dbReference type="EMBL" id="CM029042">
    <property type="protein sequence ID" value="KAG2620666.1"/>
    <property type="molecule type" value="Genomic_DNA"/>
</dbReference>
<name>A0A8T0UHU5_PANVG</name>
<keyword evidence="8" id="KW-1185">Reference proteome</keyword>
<gene>
    <name evidence="7" type="ORF">PVAP13_3NG225665</name>
</gene>
<dbReference type="InterPro" id="IPR038765">
    <property type="entry name" value="Papain-like_cys_pep_sf"/>
</dbReference>
<protein>
    <recommendedName>
        <fullName evidence="9">Ubiquitin-like protease family profile domain-containing protein</fullName>
    </recommendedName>
</protein>
<evidence type="ECO:0008006" key="9">
    <source>
        <dbReference type="Google" id="ProtNLM"/>
    </source>
</evidence>
<feature type="domain" description="DUF8039" evidence="6">
    <location>
        <begin position="79"/>
        <end position="153"/>
    </location>
</feature>
<feature type="compositionally biased region" description="Polar residues" evidence="4">
    <location>
        <begin position="41"/>
        <end position="50"/>
    </location>
</feature>
<evidence type="ECO:0000313" key="7">
    <source>
        <dbReference type="EMBL" id="KAG2620666.1"/>
    </source>
</evidence>
<comment type="similarity">
    <text evidence="1">Belongs to the peptidase C48 family.</text>
</comment>
<evidence type="ECO:0000313" key="8">
    <source>
        <dbReference type="Proteomes" id="UP000823388"/>
    </source>
</evidence>
<dbReference type="Proteomes" id="UP000823388">
    <property type="component" value="Chromosome 3N"/>
</dbReference>
<dbReference type="Pfam" id="PF26133">
    <property type="entry name" value="DUF8039"/>
    <property type="match status" value="1"/>
</dbReference>
<evidence type="ECO:0000259" key="6">
    <source>
        <dbReference type="Pfam" id="PF26133"/>
    </source>
</evidence>
<dbReference type="Gene3D" id="3.40.395.10">
    <property type="entry name" value="Adenoviral Proteinase, Chain A"/>
    <property type="match status" value="1"/>
</dbReference>
<dbReference type="PANTHER" id="PTHR33018:SF34">
    <property type="entry name" value="OS02G0472350 PROTEIN"/>
    <property type="match status" value="1"/>
</dbReference>
<accession>A0A8T0UHU5</accession>
<reference evidence="7" key="1">
    <citation type="submission" date="2020-05" db="EMBL/GenBank/DDBJ databases">
        <title>WGS assembly of Panicum virgatum.</title>
        <authorList>
            <person name="Lovell J.T."/>
            <person name="Jenkins J."/>
            <person name="Shu S."/>
            <person name="Juenger T.E."/>
            <person name="Schmutz J."/>
        </authorList>
    </citation>
    <scope>NUCLEOTIDE SEQUENCE</scope>
    <source>
        <strain evidence="7">AP13</strain>
    </source>
</reference>
<evidence type="ECO:0000259" key="5">
    <source>
        <dbReference type="Pfam" id="PF02902"/>
    </source>
</evidence>
<keyword evidence="2" id="KW-0645">Protease</keyword>
<proteinExistence type="inferred from homology"/>
<evidence type="ECO:0000256" key="4">
    <source>
        <dbReference type="SAM" id="MobiDB-lite"/>
    </source>
</evidence>
<feature type="compositionally biased region" description="Pro residues" evidence="4">
    <location>
        <begin position="167"/>
        <end position="186"/>
    </location>
</feature>
<dbReference type="Pfam" id="PF02902">
    <property type="entry name" value="Peptidase_C48"/>
    <property type="match status" value="1"/>
</dbReference>
<dbReference type="GO" id="GO:0008234">
    <property type="term" value="F:cysteine-type peptidase activity"/>
    <property type="evidence" value="ECO:0007669"/>
    <property type="project" value="InterPro"/>
</dbReference>
<dbReference type="GO" id="GO:0006508">
    <property type="term" value="P:proteolysis"/>
    <property type="evidence" value="ECO:0007669"/>
    <property type="project" value="UniProtKB-KW"/>
</dbReference>
<feature type="compositionally biased region" description="Polar residues" evidence="4">
    <location>
        <begin position="156"/>
        <end position="165"/>
    </location>
</feature>